<dbReference type="Gene3D" id="3.10.105.10">
    <property type="entry name" value="Dipeptide-binding Protein, Domain 3"/>
    <property type="match status" value="1"/>
</dbReference>
<feature type="signal peptide" evidence="5">
    <location>
        <begin position="1"/>
        <end position="22"/>
    </location>
</feature>
<gene>
    <name evidence="7" type="ORF">SAMN02745912_00497</name>
</gene>
<dbReference type="InterPro" id="IPR039424">
    <property type="entry name" value="SBP_5"/>
</dbReference>
<dbReference type="STRING" id="1121301.SAMN02745912_00497"/>
<dbReference type="InterPro" id="IPR023765">
    <property type="entry name" value="SBP_5_CS"/>
</dbReference>
<comment type="subcellular location">
    <subcellularLocation>
        <location evidence="1">Cell membrane</location>
        <topology evidence="1">Lipid-anchor</topology>
    </subcellularLocation>
</comment>
<organism evidence="7 8">
    <name type="scientific">Paramaledivibacter caminithermalis (strain DSM 15212 / CIP 107654 / DViRD3)</name>
    <name type="common">Clostridium caminithermale</name>
    <dbReference type="NCBI Taxonomy" id="1121301"/>
    <lineage>
        <taxon>Bacteria</taxon>
        <taxon>Bacillati</taxon>
        <taxon>Bacillota</taxon>
        <taxon>Clostridia</taxon>
        <taxon>Peptostreptococcales</taxon>
        <taxon>Caminicellaceae</taxon>
        <taxon>Paramaledivibacter</taxon>
    </lineage>
</organism>
<dbReference type="OrthoDB" id="9801912at2"/>
<dbReference type="GO" id="GO:0042597">
    <property type="term" value="C:periplasmic space"/>
    <property type="evidence" value="ECO:0007669"/>
    <property type="project" value="UniProtKB-ARBA"/>
</dbReference>
<evidence type="ECO:0000256" key="4">
    <source>
        <dbReference type="ARBA" id="ARBA00022729"/>
    </source>
</evidence>
<dbReference type="Proteomes" id="UP000184465">
    <property type="component" value="Unassembled WGS sequence"/>
</dbReference>
<dbReference type="Gene3D" id="3.90.76.10">
    <property type="entry name" value="Dipeptide-binding Protein, Domain 1"/>
    <property type="match status" value="1"/>
</dbReference>
<accession>A0A1M6KRB1</accession>
<dbReference type="Gene3D" id="3.40.190.10">
    <property type="entry name" value="Periplasmic binding protein-like II"/>
    <property type="match status" value="1"/>
</dbReference>
<keyword evidence="4 5" id="KW-0732">Signal</keyword>
<dbReference type="InterPro" id="IPR030678">
    <property type="entry name" value="Peptide/Ni-bd"/>
</dbReference>
<dbReference type="PANTHER" id="PTHR30290">
    <property type="entry name" value="PERIPLASMIC BINDING COMPONENT OF ABC TRANSPORTER"/>
    <property type="match status" value="1"/>
</dbReference>
<dbReference type="RefSeq" id="WP_073146797.1">
    <property type="nucleotide sequence ID" value="NZ_FRAG01000004.1"/>
</dbReference>
<dbReference type="Pfam" id="PF00496">
    <property type="entry name" value="SBP_bac_5"/>
    <property type="match status" value="1"/>
</dbReference>
<dbReference type="PIRSF" id="PIRSF002741">
    <property type="entry name" value="MppA"/>
    <property type="match status" value="1"/>
</dbReference>
<proteinExistence type="inferred from homology"/>
<protein>
    <submittedName>
        <fullName evidence="7">Extracellular solute-binding protein, family 5 Middle</fullName>
    </submittedName>
</protein>
<sequence>MKRFKKILALLLAISMVAVVFAGCAKQGAKTPKANQEEKKVEENKEAPKGSRVFRFADSKVATFNPHIYKTVPERESMLLFNGTLLRIVMNEAGDGYEIFPNHAKAFPERSEDGKVWTFKIREGLKFDDGTIINAKTYEESYKLLLDPKLKNPNSTVFYKDMFVVNAKKYWDGEAKWEEVGIKAIDDYTLEITLESAVPETTILDAFIFPTTSPVHVEMYTSLMNEEKTETKYGTDFDKIPKSTGGPYILKEWVRDQYRNFEKNPDSPLASVYKVDRVEIRAIEDNETILQLFEKGELDYVKLLGAKYDKYEEDPRVDFTPATTAMFIILNTESKDNPALQNLDFRKALHYGINRNVIAKDIYRTGKPANYYLPSSYIADFKTGESYRSTPQGKEVEAYTEVFNADKAKEYFDKAYKANGSKKINFEIAYFDTNENVKKISEYMEEAYENLFGADRIDVQLKAIPWQVSYDNVEKGDYQTGFAFWSGSRFEPWGMMEFFISDPGRKYNTYRNPEFDKLYERAKTGDLIYDKEGRINALRDMEKMVMNDLPIIPLVEVNIPIMFSDRVKLHSANGKYFPAGGLYQVLQADIEPLEE</sequence>
<dbReference type="PROSITE" id="PS51257">
    <property type="entry name" value="PROKAR_LIPOPROTEIN"/>
    <property type="match status" value="1"/>
</dbReference>
<keyword evidence="3" id="KW-0813">Transport</keyword>
<reference evidence="7 8" key="1">
    <citation type="submission" date="2016-11" db="EMBL/GenBank/DDBJ databases">
        <authorList>
            <person name="Jaros S."/>
            <person name="Januszkiewicz K."/>
            <person name="Wedrychowicz H."/>
        </authorList>
    </citation>
    <scope>NUCLEOTIDE SEQUENCE [LARGE SCALE GENOMIC DNA]</scope>
    <source>
        <strain evidence="7 8">DSM 15212</strain>
    </source>
</reference>
<evidence type="ECO:0000256" key="5">
    <source>
        <dbReference type="SAM" id="SignalP"/>
    </source>
</evidence>
<evidence type="ECO:0000256" key="2">
    <source>
        <dbReference type="ARBA" id="ARBA00005695"/>
    </source>
</evidence>
<keyword evidence="8" id="KW-1185">Reference proteome</keyword>
<feature type="chain" id="PRO_5038770664" evidence="5">
    <location>
        <begin position="23"/>
        <end position="595"/>
    </location>
</feature>
<dbReference type="SUPFAM" id="SSF53850">
    <property type="entry name" value="Periplasmic binding protein-like II"/>
    <property type="match status" value="1"/>
</dbReference>
<evidence type="ECO:0000259" key="6">
    <source>
        <dbReference type="Pfam" id="PF00496"/>
    </source>
</evidence>
<dbReference type="CDD" id="cd08504">
    <property type="entry name" value="PBP2_OppA"/>
    <property type="match status" value="1"/>
</dbReference>
<dbReference type="GO" id="GO:1904680">
    <property type="term" value="F:peptide transmembrane transporter activity"/>
    <property type="evidence" value="ECO:0007669"/>
    <property type="project" value="TreeGrafter"/>
</dbReference>
<dbReference type="PROSITE" id="PS01040">
    <property type="entry name" value="SBP_BACTERIAL_5"/>
    <property type="match status" value="1"/>
</dbReference>
<dbReference type="AlphaFoldDB" id="A0A1M6KRB1"/>
<feature type="domain" description="Solute-binding protein family 5" evidence="6">
    <location>
        <begin position="99"/>
        <end position="502"/>
    </location>
</feature>
<evidence type="ECO:0000256" key="3">
    <source>
        <dbReference type="ARBA" id="ARBA00022448"/>
    </source>
</evidence>
<evidence type="ECO:0000313" key="8">
    <source>
        <dbReference type="Proteomes" id="UP000184465"/>
    </source>
</evidence>
<dbReference type="GO" id="GO:0015833">
    <property type="term" value="P:peptide transport"/>
    <property type="evidence" value="ECO:0007669"/>
    <property type="project" value="TreeGrafter"/>
</dbReference>
<evidence type="ECO:0000313" key="7">
    <source>
        <dbReference type="EMBL" id="SHJ61498.1"/>
    </source>
</evidence>
<dbReference type="GO" id="GO:0043190">
    <property type="term" value="C:ATP-binding cassette (ABC) transporter complex"/>
    <property type="evidence" value="ECO:0007669"/>
    <property type="project" value="InterPro"/>
</dbReference>
<evidence type="ECO:0000256" key="1">
    <source>
        <dbReference type="ARBA" id="ARBA00004193"/>
    </source>
</evidence>
<dbReference type="PANTHER" id="PTHR30290:SF10">
    <property type="entry name" value="PERIPLASMIC OLIGOPEPTIDE-BINDING PROTEIN-RELATED"/>
    <property type="match status" value="1"/>
</dbReference>
<name>A0A1M6KRB1_PARC5</name>
<comment type="similarity">
    <text evidence="2">Belongs to the bacterial solute-binding protein 5 family.</text>
</comment>
<dbReference type="EMBL" id="FRAG01000004">
    <property type="protein sequence ID" value="SHJ61498.1"/>
    <property type="molecule type" value="Genomic_DNA"/>
</dbReference>
<dbReference type="InterPro" id="IPR000914">
    <property type="entry name" value="SBP_5_dom"/>
</dbReference>